<proteinExistence type="predicted"/>
<feature type="compositionally biased region" description="Polar residues" evidence="1">
    <location>
        <begin position="88"/>
        <end position="97"/>
    </location>
</feature>
<evidence type="ECO:0000313" key="3">
    <source>
        <dbReference type="Proteomes" id="UP001215712"/>
    </source>
</evidence>
<dbReference type="EMBL" id="JAQJAN010000020">
    <property type="protein sequence ID" value="KAJ5704164.1"/>
    <property type="molecule type" value="Genomic_DNA"/>
</dbReference>
<organism evidence="2 3">
    <name type="scientific">Penicillium malachiteum</name>
    <dbReference type="NCBI Taxonomy" id="1324776"/>
    <lineage>
        <taxon>Eukaryota</taxon>
        <taxon>Fungi</taxon>
        <taxon>Dikarya</taxon>
        <taxon>Ascomycota</taxon>
        <taxon>Pezizomycotina</taxon>
        <taxon>Eurotiomycetes</taxon>
        <taxon>Eurotiomycetidae</taxon>
        <taxon>Eurotiales</taxon>
        <taxon>Aspergillaceae</taxon>
        <taxon>Penicillium</taxon>
    </lineage>
</organism>
<evidence type="ECO:0000256" key="1">
    <source>
        <dbReference type="SAM" id="MobiDB-lite"/>
    </source>
</evidence>
<keyword evidence="3" id="KW-1185">Reference proteome</keyword>
<accession>A0AAD6MR08</accession>
<reference evidence="2" key="2">
    <citation type="submission" date="2023-01" db="EMBL/GenBank/DDBJ databases">
        <authorList>
            <person name="Petersen C."/>
        </authorList>
    </citation>
    <scope>NUCLEOTIDE SEQUENCE</scope>
    <source>
        <strain evidence="2">IBT 17514</strain>
    </source>
</reference>
<dbReference type="Proteomes" id="UP001215712">
    <property type="component" value="Unassembled WGS sequence"/>
</dbReference>
<dbReference type="AlphaFoldDB" id="A0AAD6MR08"/>
<protein>
    <submittedName>
        <fullName evidence="2">Uncharacterized protein</fullName>
    </submittedName>
</protein>
<comment type="caution">
    <text evidence="2">The sequence shown here is derived from an EMBL/GenBank/DDBJ whole genome shotgun (WGS) entry which is preliminary data.</text>
</comment>
<feature type="region of interest" description="Disordered" evidence="1">
    <location>
        <begin position="43"/>
        <end position="104"/>
    </location>
</feature>
<reference evidence="2" key="1">
    <citation type="journal article" date="2023" name="IMA Fungus">
        <title>Comparative genomic study of the Penicillium genus elucidates a diverse pangenome and 15 lateral gene transfer events.</title>
        <authorList>
            <person name="Petersen C."/>
            <person name="Sorensen T."/>
            <person name="Nielsen M.R."/>
            <person name="Sondergaard T.E."/>
            <person name="Sorensen J.L."/>
            <person name="Fitzpatrick D.A."/>
            <person name="Frisvad J.C."/>
            <person name="Nielsen K.L."/>
        </authorList>
    </citation>
    <scope>NUCLEOTIDE SEQUENCE</scope>
    <source>
        <strain evidence="2">IBT 17514</strain>
    </source>
</reference>
<feature type="compositionally biased region" description="Polar residues" evidence="1">
    <location>
        <begin position="58"/>
        <end position="73"/>
    </location>
</feature>
<gene>
    <name evidence="2" type="ORF">N7493_011302</name>
</gene>
<name>A0AAD6MR08_9EURO</name>
<evidence type="ECO:0000313" key="2">
    <source>
        <dbReference type="EMBL" id="KAJ5704164.1"/>
    </source>
</evidence>
<sequence length="104" mass="10832">MQTNAADQIEGLKFQIQAALQSRMGKASGGPSNLAVGIRTDNTIMQSGNGDGDAALHPSTSKPANAKSTNVWTKIQVHVGSKNDSRNTNETNLNGSFSADVEGC</sequence>